<dbReference type="Pfam" id="PF14864">
    <property type="entry name" value="Alkyl_sulf_C"/>
    <property type="match status" value="1"/>
</dbReference>
<dbReference type="GO" id="GO:0018909">
    <property type="term" value="P:dodecyl sulfate metabolic process"/>
    <property type="evidence" value="ECO:0007669"/>
    <property type="project" value="TreeGrafter"/>
</dbReference>
<dbReference type="AlphaFoldDB" id="A0A6G9H735"/>
<keyword evidence="3" id="KW-1185">Reference proteome</keyword>
<dbReference type="PANTHER" id="PTHR43223:SF1">
    <property type="entry name" value="ALKYL_ARYL-SULFATASE BDS1"/>
    <property type="match status" value="1"/>
</dbReference>
<dbReference type="GO" id="GO:0018741">
    <property type="term" value="F:linear primary-alkylsulfatase activity"/>
    <property type="evidence" value="ECO:0007669"/>
    <property type="project" value="TreeGrafter"/>
</dbReference>
<accession>A0A6G9H735</accession>
<proteinExistence type="predicted"/>
<sequence>MSTGMLLDYLAVRLNGPRAAAVRLRIGLDVTGDQGGPAEERFRLIVENGILRHTAPDPAENPAGTLRIHHAALADLAYGATTLDDLLAANTAALNGDRTDLDTLLDLLDTFTAGFDVVVPNI</sequence>
<dbReference type="InterPro" id="IPR052195">
    <property type="entry name" value="Bact_Alkyl/Aryl-Sulfatase"/>
</dbReference>
<dbReference type="RefSeq" id="WP_167035381.1">
    <property type="nucleotide sequence ID" value="NZ_CP050177.1"/>
</dbReference>
<evidence type="ECO:0000313" key="3">
    <source>
        <dbReference type="Proteomes" id="UP000501179"/>
    </source>
</evidence>
<dbReference type="SUPFAM" id="SSF55718">
    <property type="entry name" value="SCP-like"/>
    <property type="match status" value="1"/>
</dbReference>
<dbReference type="Proteomes" id="UP000501179">
    <property type="component" value="Chromosome"/>
</dbReference>
<protein>
    <recommendedName>
        <fullName evidence="1">Alkyl sulfatase C-terminal domain-containing protein</fullName>
    </recommendedName>
</protein>
<organism evidence="2 3">
    <name type="scientific">Streptomyces liangshanensis</name>
    <dbReference type="NCBI Taxonomy" id="2717324"/>
    <lineage>
        <taxon>Bacteria</taxon>
        <taxon>Bacillati</taxon>
        <taxon>Actinomycetota</taxon>
        <taxon>Actinomycetes</taxon>
        <taxon>Kitasatosporales</taxon>
        <taxon>Streptomycetaceae</taxon>
        <taxon>Streptomyces</taxon>
    </lineage>
</organism>
<name>A0A6G9H735_9ACTN</name>
<evidence type="ECO:0000313" key="2">
    <source>
        <dbReference type="EMBL" id="QIQ06362.1"/>
    </source>
</evidence>
<evidence type="ECO:0000259" key="1">
    <source>
        <dbReference type="Pfam" id="PF14864"/>
    </source>
</evidence>
<dbReference type="PANTHER" id="PTHR43223">
    <property type="entry name" value="ALKYL/ARYL-SULFATASE"/>
    <property type="match status" value="1"/>
</dbReference>
<feature type="domain" description="Alkyl sulfatase C-terminal" evidence="1">
    <location>
        <begin position="1"/>
        <end position="120"/>
    </location>
</feature>
<dbReference type="InterPro" id="IPR029229">
    <property type="entry name" value="Alkyl_sulf_C"/>
</dbReference>
<dbReference type="EMBL" id="CP050177">
    <property type="protein sequence ID" value="QIQ06362.1"/>
    <property type="molecule type" value="Genomic_DNA"/>
</dbReference>
<dbReference type="KEGG" id="slia:HA039_32235"/>
<dbReference type="Gene3D" id="3.30.1050.10">
    <property type="entry name" value="SCP2 sterol-binding domain"/>
    <property type="match status" value="1"/>
</dbReference>
<gene>
    <name evidence="2" type="ORF">HA039_32235</name>
</gene>
<reference evidence="2 3" key="1">
    <citation type="submission" date="2020-03" db="EMBL/GenBank/DDBJ databases">
        <title>A novel species.</title>
        <authorList>
            <person name="Gao J."/>
        </authorList>
    </citation>
    <scope>NUCLEOTIDE SEQUENCE [LARGE SCALE GENOMIC DNA]</scope>
    <source>
        <strain evidence="2 3">QMT-12</strain>
    </source>
</reference>
<dbReference type="InterPro" id="IPR036527">
    <property type="entry name" value="SCP2_sterol-bd_dom_sf"/>
</dbReference>